<dbReference type="Pfam" id="PF13279">
    <property type="entry name" value="4HBT_2"/>
    <property type="match status" value="1"/>
</dbReference>
<dbReference type="PANTHER" id="PTHR31793">
    <property type="entry name" value="4-HYDROXYBENZOYL-COA THIOESTERASE FAMILY MEMBER"/>
    <property type="match status" value="1"/>
</dbReference>
<organism evidence="3 4">
    <name type="scientific">Thiocystis violascens (strain ATCC 17096 / DSM 198 / 6111)</name>
    <name type="common">Chromatium violascens</name>
    <dbReference type="NCBI Taxonomy" id="765911"/>
    <lineage>
        <taxon>Bacteria</taxon>
        <taxon>Pseudomonadati</taxon>
        <taxon>Pseudomonadota</taxon>
        <taxon>Gammaproteobacteria</taxon>
        <taxon>Chromatiales</taxon>
        <taxon>Chromatiaceae</taxon>
        <taxon>Thiocystis</taxon>
    </lineage>
</organism>
<dbReference type="eggNOG" id="COG0824">
    <property type="taxonomic scope" value="Bacteria"/>
</dbReference>
<accession>I3YA27</accession>
<dbReference type="InterPro" id="IPR029069">
    <property type="entry name" value="HotDog_dom_sf"/>
</dbReference>
<dbReference type="OrthoDB" id="21822at2"/>
<sequence>MTTDFHEHEFTIRLHDTDAAGLLFFGHLFRHAHDAFEAFMDMIGFPVDLMIRDGRMLLPLTHAEADYRRPLRHGDSVRVRVSVLEIRRRSFAIGYRFIDHLGEVAATARTVHVEVSADIAPVMDLSESLRLALSAYLADDAHTS</sequence>
<gene>
    <name evidence="3" type="ordered locus">Thivi_1876</name>
</gene>
<dbReference type="GO" id="GO:0047617">
    <property type="term" value="F:fatty acyl-CoA hydrolase activity"/>
    <property type="evidence" value="ECO:0007669"/>
    <property type="project" value="TreeGrafter"/>
</dbReference>
<keyword evidence="2 3" id="KW-0378">Hydrolase</keyword>
<dbReference type="PANTHER" id="PTHR31793:SF27">
    <property type="entry name" value="NOVEL THIOESTERASE SUPERFAMILY DOMAIN AND SAPOSIN A-TYPE DOMAIN CONTAINING PROTEIN (0610012H03RIK)"/>
    <property type="match status" value="1"/>
</dbReference>
<protein>
    <submittedName>
        <fullName evidence="3">Putative thioesterase</fullName>
        <ecNumber evidence="3">3.1.2.28</ecNumber>
    </submittedName>
</protein>
<dbReference type="SUPFAM" id="SSF54637">
    <property type="entry name" value="Thioesterase/thiol ester dehydrase-isomerase"/>
    <property type="match status" value="1"/>
</dbReference>
<dbReference type="KEGG" id="tvi:Thivi_1876"/>
<dbReference type="Proteomes" id="UP000006062">
    <property type="component" value="Chromosome"/>
</dbReference>
<evidence type="ECO:0000256" key="1">
    <source>
        <dbReference type="ARBA" id="ARBA00005953"/>
    </source>
</evidence>
<dbReference type="EMBL" id="CP003154">
    <property type="protein sequence ID" value="AFL73845.1"/>
    <property type="molecule type" value="Genomic_DNA"/>
</dbReference>
<dbReference type="HOGENOM" id="CLU_101141_5_3_6"/>
<evidence type="ECO:0000313" key="3">
    <source>
        <dbReference type="EMBL" id="AFL73845.1"/>
    </source>
</evidence>
<proteinExistence type="inferred from homology"/>
<name>I3YA27_THIV6</name>
<keyword evidence="4" id="KW-1185">Reference proteome</keyword>
<dbReference type="STRING" id="765911.Thivi_1876"/>
<dbReference type="Gene3D" id="3.10.129.10">
    <property type="entry name" value="Hotdog Thioesterase"/>
    <property type="match status" value="1"/>
</dbReference>
<dbReference type="AlphaFoldDB" id="I3YA27"/>
<dbReference type="GO" id="GO:0061522">
    <property type="term" value="F:1,4-dihydroxy-2-naphthoyl-CoA thioesterase activity"/>
    <property type="evidence" value="ECO:0007669"/>
    <property type="project" value="UniProtKB-EC"/>
</dbReference>
<dbReference type="EC" id="3.1.2.28" evidence="3"/>
<reference evidence="3 4" key="1">
    <citation type="submission" date="2012-06" db="EMBL/GenBank/DDBJ databases">
        <title>Complete sequence of Thiocystis violascens DSM 198.</title>
        <authorList>
            <consortium name="US DOE Joint Genome Institute"/>
            <person name="Lucas S."/>
            <person name="Han J."/>
            <person name="Lapidus A."/>
            <person name="Cheng J.-F."/>
            <person name="Goodwin L."/>
            <person name="Pitluck S."/>
            <person name="Peters L."/>
            <person name="Ovchinnikova G."/>
            <person name="Teshima H."/>
            <person name="Detter J.C."/>
            <person name="Han C."/>
            <person name="Tapia R."/>
            <person name="Land M."/>
            <person name="Hauser L."/>
            <person name="Kyrpides N."/>
            <person name="Ivanova N."/>
            <person name="Pagani I."/>
            <person name="Vogl K."/>
            <person name="Liu Z."/>
            <person name="Frigaard N.-U."/>
            <person name="Bryant D."/>
            <person name="Woyke T."/>
        </authorList>
    </citation>
    <scope>NUCLEOTIDE SEQUENCE [LARGE SCALE GENOMIC DNA]</scope>
    <source>
        <strain evidence="4">ATCC 17096 / DSM 198 / 6111</strain>
    </source>
</reference>
<evidence type="ECO:0000313" key="4">
    <source>
        <dbReference type="Proteomes" id="UP000006062"/>
    </source>
</evidence>
<dbReference type="InterPro" id="IPR050563">
    <property type="entry name" value="4-hydroxybenzoyl-CoA_TE"/>
</dbReference>
<dbReference type="CDD" id="cd00586">
    <property type="entry name" value="4HBT"/>
    <property type="match status" value="1"/>
</dbReference>
<dbReference type="RefSeq" id="WP_014778304.1">
    <property type="nucleotide sequence ID" value="NC_018012.1"/>
</dbReference>
<evidence type="ECO:0000256" key="2">
    <source>
        <dbReference type="ARBA" id="ARBA00022801"/>
    </source>
</evidence>
<comment type="similarity">
    <text evidence="1">Belongs to the 4-hydroxybenzoyl-CoA thioesterase family.</text>
</comment>